<proteinExistence type="predicted"/>
<evidence type="ECO:0000313" key="1">
    <source>
        <dbReference type="EMBL" id="KAG9991724.1"/>
    </source>
</evidence>
<name>A0A9P8G611_AURME</name>
<reference evidence="1" key="2">
    <citation type="submission" date="2021-08" db="EMBL/GenBank/DDBJ databases">
        <authorList>
            <person name="Gostincar C."/>
            <person name="Sun X."/>
            <person name="Song Z."/>
            <person name="Gunde-Cimerman N."/>
        </authorList>
    </citation>
    <scope>NUCLEOTIDE SEQUENCE</scope>
    <source>
        <strain evidence="1">EXF-9298</strain>
    </source>
</reference>
<protein>
    <submittedName>
        <fullName evidence="1">Uncharacterized protein</fullName>
    </submittedName>
</protein>
<feature type="non-terminal residue" evidence="1">
    <location>
        <position position="1"/>
    </location>
</feature>
<dbReference type="Proteomes" id="UP000729357">
    <property type="component" value="Unassembled WGS sequence"/>
</dbReference>
<accession>A0A9P8G611</accession>
<keyword evidence="2" id="KW-1185">Reference proteome</keyword>
<sequence length="165" mass="17981">LQRRNQHRRWGPCTFYDARDSVKDAECVKVVEEDLNVLKTGLCRIVCAESCVGLELPILSAISGSRPFSSVISLLTSSHGDLSSLSTADEMVLSLSVGTPHTEKIPSRILRWLSLIVYLPFQPSSSKISHAILRISASGIMGTRACGPWSWQAGRDGRPLRCGSA</sequence>
<comment type="caution">
    <text evidence="1">The sequence shown here is derived from an EMBL/GenBank/DDBJ whole genome shotgun (WGS) entry which is preliminary data.</text>
</comment>
<dbReference type="EMBL" id="JAHFXS010000001">
    <property type="protein sequence ID" value="KAG9991724.1"/>
    <property type="molecule type" value="Genomic_DNA"/>
</dbReference>
<reference evidence="1" key="1">
    <citation type="journal article" date="2021" name="J Fungi (Basel)">
        <title>Virulence traits and population genomics of the black yeast Aureobasidium melanogenum.</title>
        <authorList>
            <person name="Cernosa A."/>
            <person name="Sun X."/>
            <person name="Gostincar C."/>
            <person name="Fang C."/>
            <person name="Gunde-Cimerman N."/>
            <person name="Song Z."/>
        </authorList>
    </citation>
    <scope>NUCLEOTIDE SEQUENCE</scope>
    <source>
        <strain evidence="1">EXF-9298</strain>
    </source>
</reference>
<dbReference type="AlphaFoldDB" id="A0A9P8G611"/>
<evidence type="ECO:0000313" key="2">
    <source>
        <dbReference type="Proteomes" id="UP000729357"/>
    </source>
</evidence>
<gene>
    <name evidence="1" type="ORF">KCU98_g96</name>
</gene>
<organism evidence="1 2">
    <name type="scientific">Aureobasidium melanogenum</name>
    <name type="common">Aureobasidium pullulans var. melanogenum</name>
    <dbReference type="NCBI Taxonomy" id="46634"/>
    <lineage>
        <taxon>Eukaryota</taxon>
        <taxon>Fungi</taxon>
        <taxon>Dikarya</taxon>
        <taxon>Ascomycota</taxon>
        <taxon>Pezizomycotina</taxon>
        <taxon>Dothideomycetes</taxon>
        <taxon>Dothideomycetidae</taxon>
        <taxon>Dothideales</taxon>
        <taxon>Saccotheciaceae</taxon>
        <taxon>Aureobasidium</taxon>
    </lineage>
</organism>
<feature type="non-terminal residue" evidence="1">
    <location>
        <position position="165"/>
    </location>
</feature>